<dbReference type="AlphaFoldDB" id="A0A2T4J9G6"/>
<evidence type="ECO:0000313" key="2">
    <source>
        <dbReference type="EMBL" id="PTE14503.1"/>
    </source>
</evidence>
<feature type="domain" description="TniQ" evidence="1">
    <location>
        <begin position="6"/>
        <end position="135"/>
    </location>
</feature>
<keyword evidence="3" id="KW-1185">Reference proteome</keyword>
<dbReference type="RefSeq" id="WP_107673193.1">
    <property type="nucleotide sequence ID" value="NZ_PZKE01000007.1"/>
</dbReference>
<name>A0A2T4J9G6_FUSBL</name>
<dbReference type="EMBL" id="PZKE01000007">
    <property type="protein sequence ID" value="PTE14503.1"/>
    <property type="molecule type" value="Genomic_DNA"/>
</dbReference>
<sequence length="595" mass="67227">MRLGLTLSMLPQETLPSFVSHVAQKNGSRYVQDFVQDMGLSWSSILQLELEAVQDLADLTGVDPEELTSHSYKPLGSGFFGLMGNRLPVSFLDRSRLKFCPACCEDDIGHQGRTWGRPLWQLDSVNCCPMHGLLLHRLAIPCYPRSPHDFAGRMAEYGGIAALRRELGSQPSQFARYLSERIYENAHDIRCAWLDDLSIDVAARLCENVGVLLLKGPSVRSNTLDSMTLAEACGVGFSVCVKGRDELRNAYESVRCRSQSRNGGFYTDFGFFTRWLQRLTYPDRYRTVLDHFQNFVLASYPIAPGQMVLGRMCAERRWYSWNELGNEYGLTPGRISRFQRAIVVADDEHRRVAKGSYTKELEVLASGLDRVEASRKFGVHVSLIDRLVDADLLQYSLSLPGLGKLFRREDLDAFWNSVTFRAPLADNVPAGAFALQHIGRRAKVQSVELLHALAKGTFKKAFRLRGAKGFRAIHLDLNEVLDVFASRPVEGLSRKQVRKALHINCQTISVIFRKKMIESTRVRSPRSRKWMSIVAPEQLDWFLSRYLPLGLMAYDIGTQARHVSSRLERAGIQPIPLPPQCSKIYLREEVSPVIA</sequence>
<reference evidence="2 3" key="1">
    <citation type="submission" date="2018-03" db="EMBL/GenBank/DDBJ databases">
        <title>Rhodobacter blasticus.</title>
        <authorList>
            <person name="Meyer T.E."/>
            <person name="Miller S."/>
            <person name="Lodha T."/>
            <person name="Gandham S."/>
            <person name="Chintalapati S."/>
            <person name="Chintalapati V.R."/>
        </authorList>
    </citation>
    <scope>NUCLEOTIDE SEQUENCE [LARGE SCALE GENOMIC DNA]</scope>
    <source>
        <strain evidence="2 3">DSM 2131</strain>
    </source>
</reference>
<evidence type="ECO:0000259" key="1">
    <source>
        <dbReference type="Pfam" id="PF06527"/>
    </source>
</evidence>
<comment type="caution">
    <text evidence="2">The sequence shown here is derived from an EMBL/GenBank/DDBJ whole genome shotgun (WGS) entry which is preliminary data.</text>
</comment>
<dbReference type="Pfam" id="PF06527">
    <property type="entry name" value="TniQ"/>
    <property type="match status" value="1"/>
</dbReference>
<gene>
    <name evidence="2" type="ORF">C5F44_08995</name>
</gene>
<dbReference type="Proteomes" id="UP000241362">
    <property type="component" value="Unassembled WGS sequence"/>
</dbReference>
<organism evidence="2 3">
    <name type="scientific">Fuscovulum blasticum DSM 2131</name>
    <dbReference type="NCBI Taxonomy" id="1188250"/>
    <lineage>
        <taxon>Bacteria</taxon>
        <taxon>Pseudomonadati</taxon>
        <taxon>Pseudomonadota</taxon>
        <taxon>Alphaproteobacteria</taxon>
        <taxon>Rhodobacterales</taxon>
        <taxon>Paracoccaceae</taxon>
        <taxon>Pseudogemmobacter</taxon>
    </lineage>
</organism>
<dbReference type="InterPro" id="IPR009492">
    <property type="entry name" value="TniQ"/>
</dbReference>
<proteinExistence type="predicted"/>
<evidence type="ECO:0000313" key="3">
    <source>
        <dbReference type="Proteomes" id="UP000241362"/>
    </source>
</evidence>
<protein>
    <recommendedName>
        <fullName evidence="1">TniQ domain-containing protein</fullName>
    </recommendedName>
</protein>
<accession>A0A2T4J9G6</accession>